<evidence type="ECO:0000256" key="3">
    <source>
        <dbReference type="ARBA" id="ARBA00022448"/>
    </source>
</evidence>
<keyword evidence="5" id="KW-0472">Membrane</keyword>
<dbReference type="PANTHER" id="PTHR30532">
    <property type="entry name" value="IRON III DICITRATE-BINDING PERIPLASMIC PROTEIN"/>
    <property type="match status" value="1"/>
</dbReference>
<keyword evidence="3" id="KW-0813">Transport</keyword>
<keyword evidence="5" id="KW-1133">Transmembrane helix</keyword>
<comment type="caution">
    <text evidence="7">The sequence shown here is derived from an EMBL/GenBank/DDBJ whole genome shotgun (WGS) entry which is preliminary data.</text>
</comment>
<proteinExistence type="inferred from homology"/>
<feature type="domain" description="Fe/B12 periplasmic-binding" evidence="6">
    <location>
        <begin position="99"/>
        <end position="362"/>
    </location>
</feature>
<keyword evidence="8" id="KW-1185">Reference proteome</keyword>
<keyword evidence="4" id="KW-0732">Signal</keyword>
<dbReference type="PROSITE" id="PS50983">
    <property type="entry name" value="FE_B12_PBP"/>
    <property type="match status" value="1"/>
</dbReference>
<comment type="subcellular location">
    <subcellularLocation>
        <location evidence="1">Cell envelope</location>
    </subcellularLocation>
</comment>
<dbReference type="EMBL" id="JBEDNP010000004">
    <property type="protein sequence ID" value="MEQ3538860.1"/>
    <property type="molecule type" value="Genomic_DNA"/>
</dbReference>
<name>A0ABV1JSE8_9PSEU</name>
<dbReference type="Gene3D" id="3.40.50.1980">
    <property type="entry name" value="Nitrogenase molybdenum iron protein domain"/>
    <property type="match status" value="2"/>
</dbReference>
<dbReference type="SUPFAM" id="SSF53807">
    <property type="entry name" value="Helical backbone' metal receptor"/>
    <property type="match status" value="1"/>
</dbReference>
<keyword evidence="5" id="KW-0812">Transmembrane</keyword>
<organism evidence="7 8">
    <name type="scientific">Pseudonocardia tropica</name>
    <dbReference type="NCBI Taxonomy" id="681289"/>
    <lineage>
        <taxon>Bacteria</taxon>
        <taxon>Bacillati</taxon>
        <taxon>Actinomycetota</taxon>
        <taxon>Actinomycetes</taxon>
        <taxon>Pseudonocardiales</taxon>
        <taxon>Pseudonocardiaceae</taxon>
        <taxon>Pseudonocardia</taxon>
    </lineage>
</organism>
<dbReference type="InterPro" id="IPR002491">
    <property type="entry name" value="ABC_transptr_periplasmic_BD"/>
</dbReference>
<dbReference type="PANTHER" id="PTHR30532:SF1">
    <property type="entry name" value="IRON(3+)-HYDROXAMATE-BINDING PROTEIN FHUD"/>
    <property type="match status" value="1"/>
</dbReference>
<evidence type="ECO:0000313" key="7">
    <source>
        <dbReference type="EMBL" id="MEQ3538860.1"/>
    </source>
</evidence>
<evidence type="ECO:0000313" key="8">
    <source>
        <dbReference type="Proteomes" id="UP001464923"/>
    </source>
</evidence>
<evidence type="ECO:0000256" key="5">
    <source>
        <dbReference type="SAM" id="Phobius"/>
    </source>
</evidence>
<evidence type="ECO:0000259" key="6">
    <source>
        <dbReference type="PROSITE" id="PS50983"/>
    </source>
</evidence>
<dbReference type="Pfam" id="PF01497">
    <property type="entry name" value="Peripla_BP_2"/>
    <property type="match status" value="1"/>
</dbReference>
<feature type="transmembrane region" description="Helical" evidence="5">
    <location>
        <begin position="35"/>
        <end position="58"/>
    </location>
</feature>
<dbReference type="Proteomes" id="UP001464923">
    <property type="component" value="Unassembled WGS sequence"/>
</dbReference>
<comment type="similarity">
    <text evidence="2">Belongs to the bacterial solute-binding protein 8 family.</text>
</comment>
<reference evidence="7 8" key="1">
    <citation type="submission" date="2024-03" db="EMBL/GenBank/DDBJ databases">
        <title>Draft genome sequence of Pseudonocardia tropica JCM 19149.</title>
        <authorList>
            <person name="Butdee W."/>
            <person name="Duangmal K."/>
        </authorList>
    </citation>
    <scope>NUCLEOTIDE SEQUENCE [LARGE SCALE GENOMIC DNA]</scope>
    <source>
        <strain evidence="7 8">JCM 19149</strain>
    </source>
</reference>
<gene>
    <name evidence="7" type="ORF">WHI96_08515</name>
</gene>
<dbReference type="InterPro" id="IPR051313">
    <property type="entry name" value="Bact_iron-sidero_bind"/>
</dbReference>
<dbReference type="RefSeq" id="WP_345652510.1">
    <property type="nucleotide sequence ID" value="NZ_BAABLY010000082.1"/>
</dbReference>
<sequence length="362" mass="36937">MSTRPVPAGAAAGSGAAGSAAPARAVAAARSAGAARVAALLPVAVVALLLAGCGGAAAPAPQAAADRPAVSRDVAPLEPALSVTDPRGTAVTVPAPPTRIVCLTGLCDDMVVELGLTPAGTSTPALLKNPVLLGDRAAQVPTVAGSFGSEDVESIAALRPDLVIGLGGVHEPLRAAVERFAPLWLVQPTTWEESVGYLRALGSLTGRTGEATAAEQRFRATLADGVEQARATGRADRKVLLMYGSADTIGVDTTDTVNGNLLATLYDYPFVPRGADVETAGTYSVEEILAQAPDVVFVYSLLFSSAERTLTDQLADNPVWQQVPAVAARQVHEMDPRLWGSGRGTRSLGAIVTQSLAAVPGR</sequence>
<evidence type="ECO:0000256" key="1">
    <source>
        <dbReference type="ARBA" id="ARBA00004196"/>
    </source>
</evidence>
<evidence type="ECO:0000256" key="4">
    <source>
        <dbReference type="ARBA" id="ARBA00022729"/>
    </source>
</evidence>
<evidence type="ECO:0000256" key="2">
    <source>
        <dbReference type="ARBA" id="ARBA00008814"/>
    </source>
</evidence>
<protein>
    <submittedName>
        <fullName evidence="7">ABC transporter substrate-binding protein</fullName>
    </submittedName>
</protein>
<accession>A0ABV1JSE8</accession>